<dbReference type="PANTHER" id="PTHR43639:SF1">
    <property type="entry name" value="SHORT-CHAIN DEHYDROGENASE_REDUCTASE FAMILY PROTEIN"/>
    <property type="match status" value="1"/>
</dbReference>
<dbReference type="AlphaFoldDB" id="A0A2P8I4D1"/>
<reference evidence="3 4" key="1">
    <citation type="submission" date="2018-03" db="EMBL/GenBank/DDBJ databases">
        <title>Genomic Encyclopedia of Type Strains, Phase III (KMG-III): the genomes of soil and plant-associated and newly described type strains.</title>
        <authorList>
            <person name="Whitman W."/>
        </authorList>
    </citation>
    <scope>NUCLEOTIDE SEQUENCE [LARGE SCALE GENOMIC DNA]</scope>
    <source>
        <strain evidence="3 4">CGMCC 4.7097</strain>
    </source>
</reference>
<comment type="caution">
    <text evidence="3">The sequence shown here is derived from an EMBL/GenBank/DDBJ whole genome shotgun (WGS) entry which is preliminary data.</text>
</comment>
<keyword evidence="4" id="KW-1185">Reference proteome</keyword>
<protein>
    <submittedName>
        <fullName evidence="3">Short-subunit dehydrogenase</fullName>
    </submittedName>
</protein>
<dbReference type="Gene3D" id="3.40.50.720">
    <property type="entry name" value="NAD(P)-binding Rossmann-like Domain"/>
    <property type="match status" value="1"/>
</dbReference>
<dbReference type="Pfam" id="PF13561">
    <property type="entry name" value="adh_short_C2"/>
    <property type="match status" value="1"/>
</dbReference>
<sequence length="244" mass="25062">MELRNQVALVTGATAGIGHETAKLFAREGASVIVHGRDAARGADVVAEIEADGGTARFVRADLSTAEGVRELASAAGEVDVLVNNAGIYPFASTVDQTREGFEELLAVNVLAPFHLTAALAPAMVAKGAGAIVNVSTVAAVSPVHNAAAYGATKAALESLTRNWAVEFGMSGVRVNSVAPGGVTTETVMNLFGDAVHDNATTTTALRRMSEPREIAEVILFLASPRSSYVTGALLLADGGYTIV</sequence>
<dbReference type="Proteomes" id="UP000241118">
    <property type="component" value="Unassembled WGS sequence"/>
</dbReference>
<comment type="similarity">
    <text evidence="1">Belongs to the short-chain dehydrogenases/reductases (SDR) family.</text>
</comment>
<dbReference type="EMBL" id="PYAX01000009">
    <property type="protein sequence ID" value="PSL53313.1"/>
    <property type="molecule type" value="Genomic_DNA"/>
</dbReference>
<dbReference type="InterPro" id="IPR036291">
    <property type="entry name" value="NAD(P)-bd_dom_sf"/>
</dbReference>
<evidence type="ECO:0000256" key="1">
    <source>
        <dbReference type="ARBA" id="ARBA00006484"/>
    </source>
</evidence>
<dbReference type="NCBIfam" id="NF005559">
    <property type="entry name" value="PRK07231.1"/>
    <property type="match status" value="1"/>
</dbReference>
<dbReference type="RefSeq" id="WP_106618035.1">
    <property type="nucleotide sequence ID" value="NZ_PYAX01000009.1"/>
</dbReference>
<evidence type="ECO:0000313" key="3">
    <source>
        <dbReference type="EMBL" id="PSL53313.1"/>
    </source>
</evidence>
<accession>A0A2P8I4D1</accession>
<proteinExistence type="inferred from homology"/>
<dbReference type="FunFam" id="3.40.50.720:FF:000084">
    <property type="entry name" value="Short-chain dehydrogenase reductase"/>
    <property type="match status" value="1"/>
</dbReference>
<dbReference type="GO" id="GO:0016491">
    <property type="term" value="F:oxidoreductase activity"/>
    <property type="evidence" value="ECO:0007669"/>
    <property type="project" value="UniProtKB-KW"/>
</dbReference>
<evidence type="ECO:0000313" key="4">
    <source>
        <dbReference type="Proteomes" id="UP000241118"/>
    </source>
</evidence>
<dbReference type="PANTHER" id="PTHR43639">
    <property type="entry name" value="OXIDOREDUCTASE, SHORT-CHAIN DEHYDROGENASE/REDUCTASE FAMILY (AFU_ORTHOLOGUE AFUA_5G02870)"/>
    <property type="match status" value="1"/>
</dbReference>
<dbReference type="OrthoDB" id="286404at2"/>
<dbReference type="CDD" id="cd05233">
    <property type="entry name" value="SDR_c"/>
    <property type="match status" value="1"/>
</dbReference>
<dbReference type="InterPro" id="IPR002347">
    <property type="entry name" value="SDR_fam"/>
</dbReference>
<organism evidence="3 4">
    <name type="scientific">Saccharothrix carnea</name>
    <dbReference type="NCBI Taxonomy" id="1280637"/>
    <lineage>
        <taxon>Bacteria</taxon>
        <taxon>Bacillati</taxon>
        <taxon>Actinomycetota</taxon>
        <taxon>Actinomycetes</taxon>
        <taxon>Pseudonocardiales</taxon>
        <taxon>Pseudonocardiaceae</taxon>
        <taxon>Saccharothrix</taxon>
    </lineage>
</organism>
<dbReference type="PRINTS" id="PR00081">
    <property type="entry name" value="GDHRDH"/>
</dbReference>
<evidence type="ECO:0000256" key="2">
    <source>
        <dbReference type="ARBA" id="ARBA00023002"/>
    </source>
</evidence>
<gene>
    <name evidence="3" type="ORF">B0I31_109103</name>
</gene>
<keyword evidence="2" id="KW-0560">Oxidoreductase</keyword>
<name>A0A2P8I4D1_SACCR</name>
<dbReference type="PRINTS" id="PR00080">
    <property type="entry name" value="SDRFAMILY"/>
</dbReference>
<dbReference type="SUPFAM" id="SSF51735">
    <property type="entry name" value="NAD(P)-binding Rossmann-fold domains"/>
    <property type="match status" value="1"/>
</dbReference>